<name>A0A5N5U7L7_9EURY</name>
<accession>A0A5N5U7L7</accession>
<dbReference type="Proteomes" id="UP000326207">
    <property type="component" value="Unassembled WGS sequence"/>
</dbReference>
<dbReference type="EMBL" id="QMDY01000009">
    <property type="protein sequence ID" value="KAB7514507.1"/>
    <property type="molecule type" value="Genomic_DNA"/>
</dbReference>
<dbReference type="AlphaFoldDB" id="A0A5N5U7L7"/>
<feature type="transmembrane region" description="Helical" evidence="1">
    <location>
        <begin position="68"/>
        <end position="87"/>
    </location>
</feature>
<feature type="transmembrane region" description="Helical" evidence="1">
    <location>
        <begin position="12"/>
        <end position="31"/>
    </location>
</feature>
<feature type="transmembrane region" description="Helical" evidence="1">
    <location>
        <begin position="174"/>
        <end position="194"/>
    </location>
</feature>
<comment type="caution">
    <text evidence="2">The sequence shown here is derived from an EMBL/GenBank/DDBJ whole genome shotgun (WGS) entry which is preliminary data.</text>
</comment>
<gene>
    <name evidence="2" type="ORF">DP108_12090</name>
</gene>
<reference evidence="2 3" key="1">
    <citation type="submission" date="2019-10" db="EMBL/GenBank/DDBJ databases">
        <title>Unraveling microbial dark matter from salterns through culturing: the case of the genus Halosegnis.</title>
        <authorList>
            <person name="Duran-Viseras A."/>
            <person name="Andrei A.-S."/>
            <person name="Vera-Gargallo B."/>
            <person name="Ghai R."/>
            <person name="Sanchez-Porro C."/>
            <person name="Ventosa A."/>
        </authorList>
    </citation>
    <scope>NUCLEOTIDE SEQUENCE [LARGE SCALE GENOMIC DNA]</scope>
    <source>
        <strain evidence="2 3">F19-13</strain>
    </source>
</reference>
<evidence type="ECO:0000313" key="2">
    <source>
        <dbReference type="EMBL" id="KAB7514507.1"/>
    </source>
</evidence>
<feature type="transmembrane region" description="Helical" evidence="1">
    <location>
        <begin position="37"/>
        <end position="56"/>
    </location>
</feature>
<keyword evidence="1" id="KW-0472">Membrane</keyword>
<dbReference type="RefSeq" id="WP_152156354.1">
    <property type="nucleotide sequence ID" value="NZ_QMDY01000009.1"/>
</dbReference>
<sequence>MSRRGEPVPEAAPLVGLVLAFGIAGFGVLFGAAETRLVAVAAALVVLYGFTAVGIVRSGDPADAIQPTPALVAGGVLAVALAGYGLATSSPSLALAVAAVAAVPTGLYHARYGEPVNPLDPELTLLAVGGLAASVTGLGLFTGEGPIGLATAVALVLAGLDYRRQRGGPLSDTARTRVVVGLLGGSMLAIFGGIGAGEPTLGLVAGSVCLLLGAFFAVGR</sequence>
<evidence type="ECO:0000313" key="3">
    <source>
        <dbReference type="Proteomes" id="UP000326207"/>
    </source>
</evidence>
<feature type="transmembrane region" description="Helical" evidence="1">
    <location>
        <begin position="93"/>
        <end position="111"/>
    </location>
</feature>
<keyword evidence="1" id="KW-1133">Transmembrane helix</keyword>
<feature type="transmembrane region" description="Helical" evidence="1">
    <location>
        <begin position="200"/>
        <end position="218"/>
    </location>
</feature>
<evidence type="ECO:0000256" key="1">
    <source>
        <dbReference type="SAM" id="Phobius"/>
    </source>
</evidence>
<protein>
    <submittedName>
        <fullName evidence="2">Uncharacterized protein</fullName>
    </submittedName>
</protein>
<keyword evidence="1" id="KW-0812">Transmembrane</keyword>
<proteinExistence type="predicted"/>
<organism evidence="2 3">
    <name type="scientific">Halosegnis rubeus</name>
    <dbReference type="NCBI Taxonomy" id="2212850"/>
    <lineage>
        <taxon>Archaea</taxon>
        <taxon>Methanobacteriati</taxon>
        <taxon>Methanobacteriota</taxon>
        <taxon>Stenosarchaea group</taxon>
        <taxon>Halobacteria</taxon>
        <taxon>Halobacteriales</taxon>
        <taxon>Natronomonadaceae</taxon>
        <taxon>Halosegnis</taxon>
    </lineage>
</organism>